<sequence length="104" mass="11856">MNWNQIVNKVKPYIVKRETPTGSGTGFLCLYNEAKSWCGIATASHVVDYADEWQQPVKIIHQSKDTFFLKEADRVIILDRKTDSAMILFSKPTRSSLPEDLIPI</sequence>
<dbReference type="EMBL" id="PETL01000255">
    <property type="protein sequence ID" value="PIV63825.1"/>
    <property type="molecule type" value="Genomic_DNA"/>
</dbReference>
<gene>
    <name evidence="1" type="ORF">COS11_05400</name>
</gene>
<dbReference type="Gene3D" id="2.40.10.10">
    <property type="entry name" value="Trypsin-like serine proteases"/>
    <property type="match status" value="1"/>
</dbReference>
<protein>
    <recommendedName>
        <fullName evidence="3">Serine protease</fullName>
    </recommendedName>
</protein>
<dbReference type="Proteomes" id="UP000228886">
    <property type="component" value="Unassembled WGS sequence"/>
</dbReference>
<name>A0A2M7E7Z0_9BACT</name>
<dbReference type="AlphaFoldDB" id="A0A2M7E7Z0"/>
<accession>A0A2M7E7Z0</accession>
<dbReference type="SUPFAM" id="SSF50494">
    <property type="entry name" value="Trypsin-like serine proteases"/>
    <property type="match status" value="1"/>
</dbReference>
<dbReference type="InterPro" id="IPR043504">
    <property type="entry name" value="Peptidase_S1_PA_chymotrypsin"/>
</dbReference>
<evidence type="ECO:0000313" key="1">
    <source>
        <dbReference type="EMBL" id="PIV63825.1"/>
    </source>
</evidence>
<reference evidence="2" key="1">
    <citation type="submission" date="2017-09" db="EMBL/GenBank/DDBJ databases">
        <title>Depth-based differentiation of microbial function through sediment-hosted aquifers and enrichment of novel symbionts in the deep terrestrial subsurface.</title>
        <authorList>
            <person name="Probst A.J."/>
            <person name="Ladd B."/>
            <person name="Jarett J.K."/>
            <person name="Geller-Mcgrath D.E."/>
            <person name="Sieber C.M.K."/>
            <person name="Emerson J.B."/>
            <person name="Anantharaman K."/>
            <person name="Thomas B.C."/>
            <person name="Malmstrom R."/>
            <person name="Stieglmeier M."/>
            <person name="Klingl A."/>
            <person name="Woyke T."/>
            <person name="Ryan C.M."/>
            <person name="Banfield J.F."/>
        </authorList>
    </citation>
    <scope>NUCLEOTIDE SEQUENCE [LARGE SCALE GENOMIC DNA]</scope>
</reference>
<evidence type="ECO:0000313" key="2">
    <source>
        <dbReference type="Proteomes" id="UP000228886"/>
    </source>
</evidence>
<comment type="caution">
    <text evidence="1">The sequence shown here is derived from an EMBL/GenBank/DDBJ whole genome shotgun (WGS) entry which is preliminary data.</text>
</comment>
<proteinExistence type="predicted"/>
<dbReference type="InterPro" id="IPR009003">
    <property type="entry name" value="Peptidase_S1_PA"/>
</dbReference>
<organism evidence="1 2">
    <name type="scientific">bacterium (Candidatus Ratteibacteria) CG01_land_8_20_14_3_00_40_19</name>
    <dbReference type="NCBI Taxonomy" id="2014290"/>
    <lineage>
        <taxon>Bacteria</taxon>
        <taxon>Candidatus Ratteibacteria</taxon>
    </lineage>
</organism>
<evidence type="ECO:0008006" key="3">
    <source>
        <dbReference type="Google" id="ProtNLM"/>
    </source>
</evidence>